<gene>
    <name evidence="2" type="ORF">SETIT_3G254600v2</name>
</gene>
<feature type="region of interest" description="Disordered" evidence="1">
    <location>
        <begin position="1"/>
        <end position="38"/>
    </location>
</feature>
<feature type="compositionally biased region" description="Polar residues" evidence="1">
    <location>
        <begin position="140"/>
        <end position="149"/>
    </location>
</feature>
<organism evidence="2">
    <name type="scientific">Setaria italica</name>
    <name type="common">Foxtail millet</name>
    <name type="synonym">Panicum italicum</name>
    <dbReference type="NCBI Taxonomy" id="4555"/>
    <lineage>
        <taxon>Eukaryota</taxon>
        <taxon>Viridiplantae</taxon>
        <taxon>Streptophyta</taxon>
        <taxon>Embryophyta</taxon>
        <taxon>Tracheophyta</taxon>
        <taxon>Spermatophyta</taxon>
        <taxon>Magnoliopsida</taxon>
        <taxon>Liliopsida</taxon>
        <taxon>Poales</taxon>
        <taxon>Poaceae</taxon>
        <taxon>PACMAD clade</taxon>
        <taxon>Panicoideae</taxon>
        <taxon>Panicodae</taxon>
        <taxon>Paniceae</taxon>
        <taxon>Cenchrinae</taxon>
        <taxon>Setaria</taxon>
    </lineage>
</organism>
<accession>A0A368QIV4</accession>
<dbReference type="AlphaFoldDB" id="A0A368QIV4"/>
<name>A0A368QIV4_SETIT</name>
<reference evidence="2" key="2">
    <citation type="submission" date="2015-07" db="EMBL/GenBank/DDBJ databases">
        <authorList>
            <person name="Noorani M."/>
        </authorList>
    </citation>
    <scope>NUCLEOTIDE SEQUENCE</scope>
    <source>
        <strain evidence="2">Yugu1</strain>
    </source>
</reference>
<reference evidence="2" key="1">
    <citation type="journal article" date="2012" name="Nat. Biotechnol.">
        <title>Reference genome sequence of the model plant Setaria.</title>
        <authorList>
            <person name="Bennetzen J.L."/>
            <person name="Schmutz J."/>
            <person name="Wang H."/>
            <person name="Percifield R."/>
            <person name="Hawkins J."/>
            <person name="Pontaroli A.C."/>
            <person name="Estep M."/>
            <person name="Feng L."/>
            <person name="Vaughn J.N."/>
            <person name="Grimwood J."/>
            <person name="Jenkins J."/>
            <person name="Barry K."/>
            <person name="Lindquist E."/>
            <person name="Hellsten U."/>
            <person name="Deshpande S."/>
            <person name="Wang X."/>
            <person name="Wu X."/>
            <person name="Mitros T."/>
            <person name="Triplett J."/>
            <person name="Yang X."/>
            <person name="Ye C.Y."/>
            <person name="Mauro-Herrera M."/>
            <person name="Wang L."/>
            <person name="Li P."/>
            <person name="Sharma M."/>
            <person name="Sharma R."/>
            <person name="Ronald P.C."/>
            <person name="Panaud O."/>
            <person name="Kellogg E.A."/>
            <person name="Brutnell T.P."/>
            <person name="Doust A.N."/>
            <person name="Tuskan G.A."/>
            <person name="Rokhsar D."/>
            <person name="Devos K.M."/>
        </authorList>
    </citation>
    <scope>NUCLEOTIDE SEQUENCE [LARGE SCALE GENOMIC DNA]</scope>
    <source>
        <strain evidence="2">Yugu1</strain>
    </source>
</reference>
<sequence>MLLPATAAVCSTPPPPSPLVPPGRYSRRGALPPPLAQPNSLSLEMEPHGLQDGEGFVDFFSQGDSTALSSNLGGGFSQPEASLVGRSVPSWREDIQGFDLNSYGLEFPNMQSYQDILQSSRVGDEVVGGKQGTGVRRTNKSGNGRSSQRFGGDAGGNGRGVVPRTWGDVAAKAAAPFRAPRMARERGRGRGGSVSAGTSTRHAAQPRATTSLSFPAGGTGGLPNQSAAEEQDEQLGINPPVTEQSIYSKSECFGYMRL</sequence>
<evidence type="ECO:0000313" key="2">
    <source>
        <dbReference type="EMBL" id="RCV17871.1"/>
    </source>
</evidence>
<protein>
    <submittedName>
        <fullName evidence="2">Uncharacterized protein</fullName>
    </submittedName>
</protein>
<feature type="region of interest" description="Disordered" evidence="1">
    <location>
        <begin position="178"/>
        <end position="240"/>
    </location>
</feature>
<dbReference type="EMBL" id="CM003530">
    <property type="protein sequence ID" value="RCV17871.1"/>
    <property type="molecule type" value="Genomic_DNA"/>
</dbReference>
<evidence type="ECO:0000256" key="1">
    <source>
        <dbReference type="SAM" id="MobiDB-lite"/>
    </source>
</evidence>
<feature type="compositionally biased region" description="Pro residues" evidence="1">
    <location>
        <begin position="12"/>
        <end position="21"/>
    </location>
</feature>
<feature type="compositionally biased region" description="Low complexity" evidence="1">
    <location>
        <begin position="1"/>
        <end position="11"/>
    </location>
</feature>
<feature type="region of interest" description="Disordered" evidence="1">
    <location>
        <begin position="125"/>
        <end position="159"/>
    </location>
</feature>
<proteinExistence type="predicted"/>